<accession>A0ABX2CYY6</accession>
<sequence length="355" mass="38955">MRFNLFYKLFKSNSSVRAGGLRFCSPEFYSAVYYLAVYIIRITAVFWLVFSSFPLPLYAVGEPPFANSQESIIEGAIDFHIHSSPDVIPRSLDDFEVAKSAARSHMKAVVLKNHYASTAARAVLVNKIVPEIQVFGGVVLNYAVGGINPEAVEAMHRIGGKYGKIVWLPTVDAEHHLQVFHKSEIGIKVAENGNVLPQTAAVLKIVAKENLVLETGHISSEEVMAVVTEANLLNIKNILITHAMADVPGLSLENMQRAAQMGAFLELAFVNDLMGKNAADEGHKNWHQVSISKMAAAIKLIGAEHFVTSTDLGRKPDPLPAEGYKLFVKKLLEEGISQHEIDLMMKENPALLLGI</sequence>
<evidence type="ECO:0000256" key="1">
    <source>
        <dbReference type="SAM" id="Phobius"/>
    </source>
</evidence>
<proteinExistence type="predicted"/>
<dbReference type="EMBL" id="SRRZ01000059">
    <property type="protein sequence ID" value="NQE35604.1"/>
    <property type="molecule type" value="Genomic_DNA"/>
</dbReference>
<keyword evidence="3" id="KW-1185">Reference proteome</keyword>
<keyword evidence="1" id="KW-0812">Transmembrane</keyword>
<feature type="transmembrane region" description="Helical" evidence="1">
    <location>
        <begin position="31"/>
        <end position="50"/>
    </location>
</feature>
<gene>
    <name evidence="2" type="ORF">E5S67_03339</name>
</gene>
<evidence type="ECO:0008006" key="4">
    <source>
        <dbReference type="Google" id="ProtNLM"/>
    </source>
</evidence>
<evidence type="ECO:0000313" key="3">
    <source>
        <dbReference type="Proteomes" id="UP000702425"/>
    </source>
</evidence>
<comment type="caution">
    <text evidence="2">The sequence shown here is derived from an EMBL/GenBank/DDBJ whole genome shotgun (WGS) entry which is preliminary data.</text>
</comment>
<keyword evidence="1" id="KW-1133">Transmembrane helix</keyword>
<dbReference type="Gene3D" id="3.20.20.140">
    <property type="entry name" value="Metal-dependent hydrolases"/>
    <property type="match status" value="1"/>
</dbReference>
<name>A0ABX2CYY6_9CYAN</name>
<organism evidence="2 3">
    <name type="scientific">Microcoleus asticus IPMA8</name>
    <dbReference type="NCBI Taxonomy" id="2563858"/>
    <lineage>
        <taxon>Bacteria</taxon>
        <taxon>Bacillati</taxon>
        <taxon>Cyanobacteriota</taxon>
        <taxon>Cyanophyceae</taxon>
        <taxon>Oscillatoriophycideae</taxon>
        <taxon>Oscillatoriales</taxon>
        <taxon>Microcoleaceae</taxon>
        <taxon>Microcoleus</taxon>
        <taxon>Microcoleus asticus</taxon>
    </lineage>
</organism>
<keyword evidence="1" id="KW-0472">Membrane</keyword>
<protein>
    <recommendedName>
        <fullName evidence="4">Histidinol phosphatase</fullName>
    </recommendedName>
</protein>
<dbReference type="Pfam" id="PF19799">
    <property type="entry name" value="DUF6282"/>
    <property type="match status" value="1"/>
</dbReference>
<dbReference type="Proteomes" id="UP000702425">
    <property type="component" value="Unassembled WGS sequence"/>
</dbReference>
<reference evidence="2 3" key="1">
    <citation type="journal article" date="2020" name="Sci. Rep.">
        <title>A novel cyanobacterial geosmin producer, revising GeoA distribution and dispersion patterns in Bacteria.</title>
        <authorList>
            <person name="Churro C."/>
            <person name="Semedo-Aguiar A.P."/>
            <person name="Silva A.D."/>
            <person name="Pereira-Leal J.B."/>
            <person name="Leite R.B."/>
        </authorList>
    </citation>
    <scope>NUCLEOTIDE SEQUENCE [LARGE SCALE GENOMIC DNA]</scope>
    <source>
        <strain evidence="2 3">IPMA8</strain>
    </source>
</reference>
<dbReference type="RefSeq" id="WP_246276823.1">
    <property type="nucleotide sequence ID" value="NZ_CAWPPK010000273.1"/>
</dbReference>
<dbReference type="InterPro" id="IPR032466">
    <property type="entry name" value="Metal_Hydrolase"/>
</dbReference>
<evidence type="ECO:0000313" key="2">
    <source>
        <dbReference type="EMBL" id="NQE35604.1"/>
    </source>
</evidence>
<dbReference type="InterPro" id="IPR046249">
    <property type="entry name" value="DUF6282"/>
</dbReference>
<dbReference type="SUPFAM" id="SSF51556">
    <property type="entry name" value="Metallo-dependent hydrolases"/>
    <property type="match status" value="1"/>
</dbReference>